<feature type="domain" description="SLH" evidence="1">
    <location>
        <begin position="2"/>
        <end position="65"/>
    </location>
</feature>
<dbReference type="PANTHER" id="PTHR37841:SF1">
    <property type="entry name" value="DUF3298 DOMAIN-CONTAINING PROTEIN"/>
    <property type="match status" value="1"/>
</dbReference>
<organism evidence="2 3">
    <name type="scientific">Symplocastrum torsivum CPER-KK1</name>
    <dbReference type="NCBI Taxonomy" id="450513"/>
    <lineage>
        <taxon>Bacteria</taxon>
        <taxon>Bacillati</taxon>
        <taxon>Cyanobacteriota</taxon>
        <taxon>Cyanophyceae</taxon>
        <taxon>Oscillatoriophycideae</taxon>
        <taxon>Oscillatoriales</taxon>
        <taxon>Microcoleaceae</taxon>
        <taxon>Symplocastrum</taxon>
    </lineage>
</organism>
<dbReference type="AlphaFoldDB" id="A0A951PNQ4"/>
<dbReference type="Proteomes" id="UP000753908">
    <property type="component" value="Unassembled WGS sequence"/>
</dbReference>
<reference evidence="2" key="2">
    <citation type="journal article" date="2022" name="Microbiol. Resour. Announc.">
        <title>Metagenome Sequencing to Explore Phylogenomics of Terrestrial Cyanobacteria.</title>
        <authorList>
            <person name="Ward R.D."/>
            <person name="Stajich J.E."/>
            <person name="Johansen J.R."/>
            <person name="Huntemann M."/>
            <person name="Clum A."/>
            <person name="Foster B."/>
            <person name="Foster B."/>
            <person name="Roux S."/>
            <person name="Palaniappan K."/>
            <person name="Varghese N."/>
            <person name="Mukherjee S."/>
            <person name="Reddy T.B.K."/>
            <person name="Daum C."/>
            <person name="Copeland A."/>
            <person name="Chen I.A."/>
            <person name="Ivanova N.N."/>
            <person name="Kyrpides N.C."/>
            <person name="Shapiro N."/>
            <person name="Eloe-Fadrosh E.A."/>
            <person name="Pietrasiak N."/>
        </authorList>
    </citation>
    <scope>NUCLEOTIDE SEQUENCE</scope>
    <source>
        <strain evidence="2">CPER-KK1</strain>
    </source>
</reference>
<dbReference type="PANTHER" id="PTHR37841">
    <property type="entry name" value="GLR2918 PROTEIN"/>
    <property type="match status" value="1"/>
</dbReference>
<dbReference type="EMBL" id="JAHHIF010000034">
    <property type="protein sequence ID" value="MBW4547041.1"/>
    <property type="molecule type" value="Genomic_DNA"/>
</dbReference>
<reference evidence="2" key="1">
    <citation type="submission" date="2021-05" db="EMBL/GenBank/DDBJ databases">
        <authorList>
            <person name="Pietrasiak N."/>
            <person name="Ward R."/>
            <person name="Stajich J.E."/>
            <person name="Kurbessoian T."/>
        </authorList>
    </citation>
    <scope>NUCLEOTIDE SEQUENCE</scope>
    <source>
        <strain evidence="2">CPER-KK1</strain>
    </source>
</reference>
<name>A0A951PNQ4_9CYAN</name>
<feature type="domain" description="SLH" evidence="1">
    <location>
        <begin position="129"/>
        <end position="193"/>
    </location>
</feature>
<dbReference type="SUPFAM" id="SSF69360">
    <property type="entry name" value="Cell wall binding repeat"/>
    <property type="match status" value="1"/>
</dbReference>
<sequence length="892" mass="99404">MSSNLIFSDTQNHWANDSISQLVARNFISGYPDGSFRPNASVTRAEFAALLSKAFANTPPIRSAITFKDVSSNNWANSAIQTTYRTGFLSGYPDGTFRPNQPIPRVQALVALVSGLKYTAGAQGVASLSRYYDDAALIPSYALNAIAAATEKRLVVNYPNIKRLNPNQNASRAEVAAFICRALNIPGVPSQYIPGLDLFAIPPQFEEADSFSEGLARVKSGNKWGYIDTTGKLVIQPQLDEANSFSEGVALVRTYQRTSPQSISRQGDVVETRGVWLTTTASQVLNSKQNIAEAMNFLAETGFNVVFPVVWNNAATIYPSRIMRDTFGLEIDSRYAGRDPLGELIVEAKRVGLAVIPWFEYGFASSFNQNGGRLLAKKPEWSARDASGNLLKKNNFEWMNALDVEVQDFLRSLVLEVVNNYDITGIQGDDRMPALPSEGSYDARTIDRYFRQFNQNPPQNPKDPQWLQWRADILSDFLTRLYREVITINPNLIISMSPSVYPWGMQEYLQDSQAWIDQGLVDLIHPQLYSRNFEGYKLLVDRLVTQQFTSLQMPSLVPGVLLKSGSYRMTPELLLQTIQYNRDQGILGEVFFFYEGLREENDALAKVLRTGPYAQRAQFSSSKIKEHGFTERRLGGQYLYIDKLGKSVSQPQFDWADSFSEGLAPVKMGYKWSYIDKTGKLVSRFQFDQAEFFPSSEATPDNTGLALVRIGSKYGYVDKTGKLVISTQFDAANSFQEGLAAVKINDTWLYIDKAGKPVILPRFDKAGSFSAGLAWVKVSGKYGYIDKLGKVVIQPQFDEAESFAESLAPVKMANKWGYINSTGQLVIARQFEKAKSFQEGLAAVKVGSLWGYINKTGNVVITPEFNEANSFSEGFALVSSGGKWGYIRNILR</sequence>
<dbReference type="InterPro" id="IPR032774">
    <property type="entry name" value="WG_beta_rep"/>
</dbReference>
<dbReference type="InterPro" id="IPR017853">
    <property type="entry name" value="GH"/>
</dbReference>
<dbReference type="InterPro" id="IPR001119">
    <property type="entry name" value="SLH_dom"/>
</dbReference>
<dbReference type="Gene3D" id="2.10.270.10">
    <property type="entry name" value="Cholin Binding"/>
    <property type="match status" value="1"/>
</dbReference>
<proteinExistence type="predicted"/>
<comment type="caution">
    <text evidence="2">The sequence shown here is derived from an EMBL/GenBank/DDBJ whole genome shotgun (WGS) entry which is preliminary data.</text>
</comment>
<dbReference type="InterPro" id="IPR003790">
    <property type="entry name" value="GHL10"/>
</dbReference>
<dbReference type="Pfam" id="PF02638">
    <property type="entry name" value="GHL10"/>
    <property type="match status" value="1"/>
</dbReference>
<dbReference type="Gene3D" id="3.20.20.80">
    <property type="entry name" value="Glycosidases"/>
    <property type="match status" value="1"/>
</dbReference>
<evidence type="ECO:0000259" key="1">
    <source>
        <dbReference type="PROSITE" id="PS51272"/>
    </source>
</evidence>
<gene>
    <name evidence="2" type="ORF">KME25_21755</name>
</gene>
<accession>A0A951PNQ4</accession>
<evidence type="ECO:0000313" key="2">
    <source>
        <dbReference type="EMBL" id="MBW4547041.1"/>
    </source>
</evidence>
<dbReference type="SUPFAM" id="SSF51445">
    <property type="entry name" value="(Trans)glycosidases"/>
    <property type="match status" value="1"/>
</dbReference>
<feature type="domain" description="SLH" evidence="1">
    <location>
        <begin position="66"/>
        <end position="126"/>
    </location>
</feature>
<dbReference type="Pfam" id="PF00395">
    <property type="entry name" value="SLH"/>
    <property type="match status" value="3"/>
</dbReference>
<protein>
    <submittedName>
        <fullName evidence="2">WG repeat-containing protein</fullName>
    </submittedName>
</protein>
<evidence type="ECO:0000313" key="3">
    <source>
        <dbReference type="Proteomes" id="UP000753908"/>
    </source>
</evidence>
<dbReference type="PROSITE" id="PS51272">
    <property type="entry name" value="SLH"/>
    <property type="match status" value="3"/>
</dbReference>
<dbReference type="Pfam" id="PF14903">
    <property type="entry name" value="WG_beta_rep"/>
    <property type="match status" value="5"/>
</dbReference>